<dbReference type="OrthoDB" id="9794455at2"/>
<organism evidence="6 7">
    <name type="scientific">Faecalibacterium prausnitzii</name>
    <dbReference type="NCBI Taxonomy" id="853"/>
    <lineage>
        <taxon>Bacteria</taxon>
        <taxon>Bacillati</taxon>
        <taxon>Bacillota</taxon>
        <taxon>Clostridia</taxon>
        <taxon>Eubacteriales</taxon>
        <taxon>Oscillospiraceae</taxon>
        <taxon>Faecalibacterium</taxon>
    </lineage>
</organism>
<feature type="binding site" evidence="3">
    <location>
        <position position="72"/>
    </location>
    <ligand>
        <name>Mg(2+)</name>
        <dbReference type="ChEBI" id="CHEBI:18420"/>
    </ligand>
</feature>
<dbReference type="AlphaFoldDB" id="A0A329U0E8"/>
<evidence type="ECO:0000256" key="5">
    <source>
        <dbReference type="SAM" id="SignalP"/>
    </source>
</evidence>
<protein>
    <submittedName>
        <fullName evidence="6">Alkaline phosphatase</fullName>
    </submittedName>
</protein>
<feature type="chain" id="PRO_5038456375" evidence="5">
    <location>
        <begin position="41"/>
        <end position="523"/>
    </location>
</feature>
<dbReference type="GO" id="GO:0046872">
    <property type="term" value="F:metal ion binding"/>
    <property type="evidence" value="ECO:0007669"/>
    <property type="project" value="UniProtKB-KW"/>
</dbReference>
<feature type="binding site" evidence="3">
    <location>
        <position position="349"/>
    </location>
    <ligand>
        <name>Zn(2+)</name>
        <dbReference type="ChEBI" id="CHEBI:29105"/>
        <label>1</label>
    </ligand>
</feature>
<dbReference type="PANTHER" id="PTHR11596">
    <property type="entry name" value="ALKALINE PHOSPHATASE"/>
    <property type="match status" value="1"/>
</dbReference>
<dbReference type="Gene3D" id="3.40.720.10">
    <property type="entry name" value="Alkaline Phosphatase, subunit A"/>
    <property type="match status" value="1"/>
</dbReference>
<comment type="similarity">
    <text evidence="4">Belongs to the alkaline phosphatase family.</text>
</comment>
<dbReference type="SMART" id="SM00098">
    <property type="entry name" value="alkPPc"/>
    <property type="match status" value="1"/>
</dbReference>
<dbReference type="SUPFAM" id="SSF53649">
    <property type="entry name" value="Alkaline phosphatase-like"/>
    <property type="match status" value="1"/>
</dbReference>
<comment type="cofactor">
    <cofactor evidence="3">
        <name>Mg(2+)</name>
        <dbReference type="ChEBI" id="CHEBI:18420"/>
    </cofactor>
    <text evidence="3">Binds 1 Mg(2+) ion.</text>
</comment>
<dbReference type="Gene3D" id="1.10.60.40">
    <property type="match status" value="1"/>
</dbReference>
<evidence type="ECO:0000256" key="3">
    <source>
        <dbReference type="PIRSR" id="PIRSR601952-2"/>
    </source>
</evidence>
<keyword evidence="5" id="KW-0732">Signal</keyword>
<feature type="binding site" evidence="3">
    <location>
        <position position="306"/>
    </location>
    <ligand>
        <name>Zn(2+)</name>
        <dbReference type="ChEBI" id="CHEBI:29105"/>
        <label>2</label>
    </ligand>
</feature>
<keyword evidence="3" id="KW-0460">Magnesium</keyword>
<dbReference type="GO" id="GO:0004035">
    <property type="term" value="F:alkaline phosphatase activity"/>
    <property type="evidence" value="ECO:0007669"/>
    <property type="project" value="TreeGrafter"/>
</dbReference>
<feature type="binding site" evidence="3">
    <location>
        <position position="72"/>
    </location>
    <ligand>
        <name>Zn(2+)</name>
        <dbReference type="ChEBI" id="CHEBI:29105"/>
        <label>2</label>
    </ligand>
</feature>
<evidence type="ECO:0000313" key="7">
    <source>
        <dbReference type="Proteomes" id="UP000251144"/>
    </source>
</evidence>
<evidence type="ECO:0000256" key="1">
    <source>
        <dbReference type="ARBA" id="ARBA00022553"/>
    </source>
</evidence>
<feature type="signal peptide" evidence="5">
    <location>
        <begin position="1"/>
        <end position="40"/>
    </location>
</feature>
<keyword evidence="3" id="KW-0479">Metal-binding</keyword>
<sequence>MEREDFHMKENKMSRRSFLKAGAFASAAGMLAAAPAAANAAAPNAAKAAEEENGLLGVFGGRPKYVFLFIGDGMGTAQIQSARFYKGTVENNGAVVEGELSFTQFPEVGSVTTYDSTSFCPDSASTATSIATGHKTESGVINMCPWTRDVPYETIAEKLHAQKNYKVGVVSTVNIDHATPAAFYAHQKTRKNYYAIGKELAASGFEYFAGGEFQKVNGDGTGPNNHEIAAQNGYNVVTRQADAAALKAGAGKTLIIAEALADGKAMNYAMDAAAGEWQLTDYVRKGIELLDNKKGFFLMTESGKIDWACHANDAAASIHDVLEMSNAVQAAVDFYNAHPNDTLILVTADHETGGMAIGYKTTNYDTFLTNLTHQKMSYAKFDSTYVKGCIANKTPFEAAMADVKANFGLTLPTDPDAASAGKLLLTDYEVENLRKAYERTLEVGAASQKEMSQQDYELYGTYIPFSMAICHTINHKSGMDHTTYAHTGAMVNIYALGVGAEKFRGVFDNTEIYHKLAELTGVR</sequence>
<feature type="active site" description="Phosphoserine intermediate" evidence="2">
    <location>
        <position position="123"/>
    </location>
</feature>
<name>A0A329U0E8_9FIRM</name>
<feature type="binding site" evidence="3">
    <location>
        <position position="486"/>
    </location>
    <ligand>
        <name>Zn(2+)</name>
        <dbReference type="ChEBI" id="CHEBI:29105"/>
        <label>2</label>
    </ligand>
</feature>
<comment type="cofactor">
    <cofactor evidence="3">
        <name>Zn(2+)</name>
        <dbReference type="ChEBI" id="CHEBI:29105"/>
    </cofactor>
    <text evidence="3">Binds 2 Zn(2+) ions.</text>
</comment>
<dbReference type="InterPro" id="IPR001952">
    <property type="entry name" value="Alkaline_phosphatase"/>
</dbReference>
<evidence type="ECO:0000256" key="2">
    <source>
        <dbReference type="PIRSR" id="PIRSR601952-1"/>
    </source>
</evidence>
<feature type="binding site" evidence="3">
    <location>
        <position position="350"/>
    </location>
    <ligand>
        <name>Zn(2+)</name>
        <dbReference type="ChEBI" id="CHEBI:29105"/>
        <label>2</label>
    </ligand>
</feature>
<keyword evidence="3" id="KW-0862">Zinc</keyword>
<comment type="caution">
    <text evidence="6">The sequence shown here is derived from an EMBL/GenBank/DDBJ whole genome shotgun (WGS) entry which is preliminary data.</text>
</comment>
<dbReference type="PROSITE" id="PS51318">
    <property type="entry name" value="TAT"/>
    <property type="match status" value="1"/>
</dbReference>
<accession>A0A329U0E8</accession>
<dbReference type="EMBL" id="PRLB01000001">
    <property type="protein sequence ID" value="RAW55937.1"/>
    <property type="molecule type" value="Genomic_DNA"/>
</dbReference>
<dbReference type="CDD" id="cd16012">
    <property type="entry name" value="ALP"/>
    <property type="match status" value="1"/>
</dbReference>
<dbReference type="InterPro" id="IPR017850">
    <property type="entry name" value="Alkaline_phosphatase_core_sf"/>
</dbReference>
<evidence type="ECO:0000256" key="4">
    <source>
        <dbReference type="RuleBase" id="RU003946"/>
    </source>
</evidence>
<feature type="binding site" evidence="3">
    <location>
        <position position="301"/>
    </location>
    <ligand>
        <name>Mg(2+)</name>
        <dbReference type="ChEBI" id="CHEBI:18420"/>
    </ligand>
</feature>
<reference evidence="6 7" key="1">
    <citation type="submission" date="2018-02" db="EMBL/GenBank/DDBJ databases">
        <title>Complete genome sequencing of Faecalibacterium prausnitzii strains isolated from the human gut.</title>
        <authorList>
            <person name="Fitzgerald B.C."/>
            <person name="Shkoporov A.N."/>
            <person name="Ross P.R."/>
            <person name="Hill C."/>
        </authorList>
    </citation>
    <scope>NUCLEOTIDE SEQUENCE [LARGE SCALE GENOMIC DNA]</scope>
    <source>
        <strain evidence="6 7">APC942/32-1</strain>
    </source>
</reference>
<proteinExistence type="inferred from homology"/>
<dbReference type="PANTHER" id="PTHR11596:SF5">
    <property type="entry name" value="ALKALINE PHOSPHATASE"/>
    <property type="match status" value="1"/>
</dbReference>
<feature type="binding site" evidence="3">
    <location>
        <position position="310"/>
    </location>
    <ligand>
        <name>Zn(2+)</name>
        <dbReference type="ChEBI" id="CHEBI:29105"/>
        <label>2</label>
    </ligand>
</feature>
<keyword evidence="1" id="KW-0597">Phosphoprotein</keyword>
<dbReference type="Pfam" id="PF00245">
    <property type="entry name" value="Alk_phosphatase"/>
    <property type="match status" value="2"/>
</dbReference>
<feature type="binding site" evidence="3">
    <location>
        <position position="177"/>
    </location>
    <ligand>
        <name>Mg(2+)</name>
        <dbReference type="ChEBI" id="CHEBI:18420"/>
    </ligand>
</feature>
<dbReference type="PRINTS" id="PR00113">
    <property type="entry name" value="ALKPHPHTASE"/>
</dbReference>
<dbReference type="InterPro" id="IPR006311">
    <property type="entry name" value="TAT_signal"/>
</dbReference>
<dbReference type="Proteomes" id="UP000251144">
    <property type="component" value="Unassembled WGS sequence"/>
</dbReference>
<evidence type="ECO:0000313" key="6">
    <source>
        <dbReference type="EMBL" id="RAW55937.1"/>
    </source>
</evidence>
<gene>
    <name evidence="6" type="ORF">C4N26_02825</name>
</gene>
<feature type="binding site" evidence="3">
    <location>
        <position position="179"/>
    </location>
    <ligand>
        <name>Mg(2+)</name>
        <dbReference type="ChEBI" id="CHEBI:18420"/>
    </ligand>
</feature>